<evidence type="ECO:0000256" key="13">
    <source>
        <dbReference type="ARBA" id="ARBA00023237"/>
    </source>
</evidence>
<dbReference type="GO" id="GO:0009279">
    <property type="term" value="C:cell outer membrane"/>
    <property type="evidence" value="ECO:0007669"/>
    <property type="project" value="UniProtKB-SubCell"/>
</dbReference>
<comment type="caution">
    <text evidence="20">The sequence shown here is derived from an EMBL/GenBank/DDBJ whole genome shotgun (WGS) entry which is preliminary data.</text>
</comment>
<dbReference type="GO" id="GO:0006811">
    <property type="term" value="P:monoatomic ion transport"/>
    <property type="evidence" value="ECO:0007669"/>
    <property type="project" value="UniProtKB-KW"/>
</dbReference>
<feature type="domain" description="Soluble ligand binding" evidence="18">
    <location>
        <begin position="430"/>
        <end position="480"/>
    </location>
</feature>
<gene>
    <name evidence="20" type="ORF">CSC94_06970</name>
</gene>
<evidence type="ECO:0000256" key="4">
    <source>
        <dbReference type="ARBA" id="ARBA00022452"/>
    </source>
</evidence>
<evidence type="ECO:0000256" key="7">
    <source>
        <dbReference type="ARBA" id="ARBA00022729"/>
    </source>
</evidence>
<feature type="domain" description="Polysaccharide export protein N-terminal" evidence="17">
    <location>
        <begin position="155"/>
        <end position="221"/>
    </location>
</feature>
<evidence type="ECO:0000256" key="3">
    <source>
        <dbReference type="ARBA" id="ARBA00022448"/>
    </source>
</evidence>
<keyword evidence="10" id="KW-0626">Porin</keyword>
<evidence type="ECO:0000256" key="1">
    <source>
        <dbReference type="ARBA" id="ARBA00004571"/>
    </source>
</evidence>
<evidence type="ECO:0000256" key="16">
    <source>
        <dbReference type="SAM" id="Phobius"/>
    </source>
</evidence>
<dbReference type="Gene3D" id="3.10.560.10">
    <property type="entry name" value="Outer membrane lipoprotein wza domain like"/>
    <property type="match status" value="6"/>
</dbReference>
<dbReference type="PANTHER" id="PTHR33619">
    <property type="entry name" value="POLYSACCHARIDE EXPORT PROTEIN GFCE-RELATED"/>
    <property type="match status" value="1"/>
</dbReference>
<dbReference type="AlphaFoldDB" id="A0A2G1QPQ2"/>
<keyword evidence="13" id="KW-0998">Cell outer membrane</keyword>
<evidence type="ECO:0000256" key="12">
    <source>
        <dbReference type="ARBA" id="ARBA00023139"/>
    </source>
</evidence>
<keyword evidence="3" id="KW-0813">Transport</keyword>
<feature type="domain" description="Soluble ligand binding" evidence="18">
    <location>
        <begin position="525"/>
        <end position="571"/>
    </location>
</feature>
<dbReference type="Gene3D" id="3.30.1950.10">
    <property type="entry name" value="wza like domain"/>
    <property type="match status" value="1"/>
</dbReference>
<dbReference type="GO" id="GO:0046930">
    <property type="term" value="C:pore complex"/>
    <property type="evidence" value="ECO:0007669"/>
    <property type="project" value="UniProtKB-KW"/>
</dbReference>
<evidence type="ECO:0000256" key="10">
    <source>
        <dbReference type="ARBA" id="ARBA00023114"/>
    </source>
</evidence>
<feature type="compositionally biased region" description="Basic and acidic residues" evidence="15">
    <location>
        <begin position="50"/>
        <end position="66"/>
    </location>
</feature>
<dbReference type="PANTHER" id="PTHR33619:SF3">
    <property type="entry name" value="POLYSACCHARIDE EXPORT PROTEIN GFCE-RELATED"/>
    <property type="match status" value="1"/>
</dbReference>
<organism evidence="20 21">
    <name type="scientific">Zhengella mangrovi</name>
    <dbReference type="NCBI Taxonomy" id="1982044"/>
    <lineage>
        <taxon>Bacteria</taxon>
        <taxon>Pseudomonadati</taxon>
        <taxon>Pseudomonadota</taxon>
        <taxon>Alphaproteobacteria</taxon>
        <taxon>Hyphomicrobiales</taxon>
        <taxon>Notoacmeibacteraceae</taxon>
        <taxon>Zhengella</taxon>
    </lineage>
</organism>
<dbReference type="Pfam" id="PF10531">
    <property type="entry name" value="SLBB"/>
    <property type="match status" value="5"/>
</dbReference>
<evidence type="ECO:0000256" key="9">
    <source>
        <dbReference type="ARBA" id="ARBA00023065"/>
    </source>
</evidence>
<reference evidence="20 21" key="1">
    <citation type="submission" date="2017-10" db="EMBL/GenBank/DDBJ databases">
        <title>Sedimentibacterium mangrovi gen. nov., sp. nov., a novel member of family Phyllobacteriacea isolated from mangrove sediment.</title>
        <authorList>
            <person name="Liao H."/>
            <person name="Tian Y."/>
        </authorList>
    </citation>
    <scope>NUCLEOTIDE SEQUENCE [LARGE SCALE GENOMIC DNA]</scope>
    <source>
        <strain evidence="20 21">X9-2-2</strain>
    </source>
</reference>
<feature type="domain" description="Soluble ligand binding" evidence="18">
    <location>
        <begin position="235"/>
        <end position="285"/>
    </location>
</feature>
<dbReference type="InterPro" id="IPR019554">
    <property type="entry name" value="Soluble_ligand-bd"/>
</dbReference>
<evidence type="ECO:0000259" key="17">
    <source>
        <dbReference type="Pfam" id="PF02563"/>
    </source>
</evidence>
<keyword evidence="21" id="KW-1185">Reference proteome</keyword>
<evidence type="ECO:0000259" key="19">
    <source>
        <dbReference type="Pfam" id="PF22461"/>
    </source>
</evidence>
<dbReference type="Pfam" id="PF22461">
    <property type="entry name" value="SLBB_2"/>
    <property type="match status" value="1"/>
</dbReference>
<dbReference type="EMBL" id="PDVP01000003">
    <property type="protein sequence ID" value="PHP67444.1"/>
    <property type="molecule type" value="Genomic_DNA"/>
</dbReference>
<keyword evidence="7" id="KW-0732">Signal</keyword>
<dbReference type="InterPro" id="IPR054765">
    <property type="entry name" value="SLBB_dom"/>
</dbReference>
<evidence type="ECO:0000256" key="14">
    <source>
        <dbReference type="ARBA" id="ARBA00023288"/>
    </source>
</evidence>
<comment type="similarity">
    <text evidence="2">Belongs to the BexD/CtrA/VexA family.</text>
</comment>
<feature type="domain" description="Soluble ligand binding" evidence="18">
    <location>
        <begin position="723"/>
        <end position="770"/>
    </location>
</feature>
<keyword evidence="8" id="KW-0625">Polysaccharide transport</keyword>
<evidence type="ECO:0000259" key="18">
    <source>
        <dbReference type="Pfam" id="PF10531"/>
    </source>
</evidence>
<keyword evidence="14" id="KW-0449">Lipoprotein</keyword>
<evidence type="ECO:0000256" key="2">
    <source>
        <dbReference type="ARBA" id="ARBA00009450"/>
    </source>
</evidence>
<keyword evidence="6 16" id="KW-0812">Transmembrane</keyword>
<feature type="compositionally biased region" description="Basic residues" evidence="15">
    <location>
        <begin position="38"/>
        <end position="48"/>
    </location>
</feature>
<evidence type="ECO:0000256" key="8">
    <source>
        <dbReference type="ARBA" id="ARBA00023047"/>
    </source>
</evidence>
<dbReference type="InterPro" id="IPR049712">
    <property type="entry name" value="Poly_export"/>
</dbReference>
<comment type="subcellular location">
    <subcellularLocation>
        <location evidence="1">Cell outer membrane</location>
        <topology evidence="1">Multi-pass membrane protein</topology>
    </subcellularLocation>
</comment>
<protein>
    <submittedName>
        <fullName evidence="20">Sugar ABC transporter substrate-binding protein</fullName>
    </submittedName>
</protein>
<keyword evidence="5" id="KW-0762">Sugar transport</keyword>
<keyword evidence="12" id="KW-0564">Palmitate</keyword>
<dbReference type="InterPro" id="IPR003715">
    <property type="entry name" value="Poly_export_N"/>
</dbReference>
<feature type="compositionally biased region" description="Basic and acidic residues" evidence="15">
    <location>
        <begin position="1"/>
        <end position="15"/>
    </location>
</feature>
<dbReference type="Pfam" id="PF02563">
    <property type="entry name" value="Poly_export"/>
    <property type="match status" value="1"/>
</dbReference>
<feature type="domain" description="SLBB" evidence="19">
    <location>
        <begin position="627"/>
        <end position="707"/>
    </location>
</feature>
<feature type="transmembrane region" description="Helical" evidence="16">
    <location>
        <begin position="133"/>
        <end position="152"/>
    </location>
</feature>
<dbReference type="GO" id="GO:0015288">
    <property type="term" value="F:porin activity"/>
    <property type="evidence" value="ECO:0007669"/>
    <property type="project" value="UniProtKB-KW"/>
</dbReference>
<evidence type="ECO:0000313" key="20">
    <source>
        <dbReference type="EMBL" id="PHP67444.1"/>
    </source>
</evidence>
<dbReference type="GO" id="GO:0015159">
    <property type="term" value="F:polysaccharide transmembrane transporter activity"/>
    <property type="evidence" value="ECO:0007669"/>
    <property type="project" value="InterPro"/>
</dbReference>
<evidence type="ECO:0000256" key="15">
    <source>
        <dbReference type="SAM" id="MobiDB-lite"/>
    </source>
</evidence>
<keyword evidence="11 16" id="KW-0472">Membrane</keyword>
<feature type="region of interest" description="Disordered" evidence="15">
    <location>
        <begin position="1"/>
        <end position="124"/>
    </location>
</feature>
<keyword evidence="9" id="KW-0406">Ion transport</keyword>
<feature type="domain" description="Soluble ligand binding" evidence="18">
    <location>
        <begin position="341"/>
        <end position="388"/>
    </location>
</feature>
<evidence type="ECO:0000313" key="21">
    <source>
        <dbReference type="Proteomes" id="UP000221168"/>
    </source>
</evidence>
<sequence>MHARQRDRDAHHPPDRSSGPHGGCRRMRVTLAAGGPRWRCRSSRHGAARLRADAADPRPGSPDRNHRAGQGRLSPRAPVAGDPRTGRRPRRRRGCRCAGGLDLARRRRHPVRQRTPDMPEGTLQLNGRPAMSILSTIRTLLLFLALFAVMPATAGEPVTLRIGDTLALQLPGEETLTGDFPVDRQGEITLPEIGPLKVAGLELDKAGALIRSRLAAVFRDIERLSVRIGERKLFVAVAGQVRKPGTLELPGDATVEVAIAEAGGISAGAQLDRMKVVRGRKEIVFDYKKYMDTGDRSILPKLQPLDIVFVPISPLTGNVFMDFDAETLSRAGDGAENGGSVRIFGEVQHPAQFAYKPEMSIVDLIMRAGGVTRYASVEQIRVITDKGPVLFNLQAYLDSGDSKLLPELKKGATVFVPIVAEQIRRGKHTVYVMGEVAKPGAFEAQDGATFIDILANSGGPTRFAETRQLRIIRAGGKVEMFDLVAFTEGKVTDIPLVRPGDAILVPEKTETQEPSWLRIPTTRAVQLIGAVNKPGRYEWSDDMSLFDLISNAGGPTGQGDLSAIRILQRAGDTARPVLFDMRAYLENGGREDTVPAIHAGYIIEVPELPVDPSDNKSLWVRQGADRSIYIMGAVGAPGRYAFNASLGFLDILAAANGPAGNADLRHIRVSLRGETDAEPVHVDLSRYMETGDERLLPRLQPGDMIYVPAQDRDWIDVDTAETVRVLGAVAKPGRYTFSSRMNILDLLAQAGGPSDSALQDRIVVVNMGREVRAFHFDLLAFTRTGDARKLPVVRPGDTVYVPDKTQSQWARVMTTVKDAAQIVGLVAAVAAL</sequence>
<proteinExistence type="inferred from homology"/>
<keyword evidence="4" id="KW-1134">Transmembrane beta strand</keyword>
<evidence type="ECO:0000256" key="5">
    <source>
        <dbReference type="ARBA" id="ARBA00022597"/>
    </source>
</evidence>
<name>A0A2G1QPQ2_9HYPH</name>
<evidence type="ECO:0000256" key="11">
    <source>
        <dbReference type="ARBA" id="ARBA00023136"/>
    </source>
</evidence>
<keyword evidence="16" id="KW-1133">Transmembrane helix</keyword>
<dbReference type="OrthoDB" id="9798876at2"/>
<feature type="compositionally biased region" description="Basic residues" evidence="15">
    <location>
        <begin position="86"/>
        <end position="95"/>
    </location>
</feature>
<evidence type="ECO:0000256" key="6">
    <source>
        <dbReference type="ARBA" id="ARBA00022692"/>
    </source>
</evidence>
<accession>A0A2G1QPQ2</accession>
<dbReference type="Proteomes" id="UP000221168">
    <property type="component" value="Unassembled WGS sequence"/>
</dbReference>